<dbReference type="RefSeq" id="WP_054963153.1">
    <property type="nucleotide sequence ID" value="NZ_LLEI02000018.1"/>
</dbReference>
<dbReference type="InterPro" id="IPR000847">
    <property type="entry name" value="LysR_HTH_N"/>
</dbReference>
<evidence type="ECO:0000259" key="5">
    <source>
        <dbReference type="PROSITE" id="PS50931"/>
    </source>
</evidence>
<dbReference type="SUPFAM" id="SSF46785">
    <property type="entry name" value="Winged helix' DNA-binding domain"/>
    <property type="match status" value="1"/>
</dbReference>
<dbReference type="Pfam" id="PF03466">
    <property type="entry name" value="LysR_substrate"/>
    <property type="match status" value="1"/>
</dbReference>
<dbReference type="InterPro" id="IPR036390">
    <property type="entry name" value="WH_DNA-bd_sf"/>
</dbReference>
<evidence type="ECO:0000256" key="1">
    <source>
        <dbReference type="ARBA" id="ARBA00009437"/>
    </source>
</evidence>
<dbReference type="InterPro" id="IPR005119">
    <property type="entry name" value="LysR_subst-bd"/>
</dbReference>
<feature type="domain" description="HTH lysR-type" evidence="5">
    <location>
        <begin position="13"/>
        <end position="70"/>
    </location>
</feature>
<dbReference type="Gene3D" id="1.10.10.10">
    <property type="entry name" value="Winged helix-like DNA-binding domain superfamily/Winged helix DNA-binding domain"/>
    <property type="match status" value="1"/>
</dbReference>
<keyword evidence="4" id="KW-0804">Transcription</keyword>
<evidence type="ECO:0000256" key="4">
    <source>
        <dbReference type="ARBA" id="ARBA00023163"/>
    </source>
</evidence>
<keyword evidence="3" id="KW-0238">DNA-binding</keyword>
<gene>
    <name evidence="6" type="ORF">APB76_04070</name>
</gene>
<dbReference type="GO" id="GO:0003700">
    <property type="term" value="F:DNA-binding transcription factor activity"/>
    <property type="evidence" value="ECO:0007669"/>
    <property type="project" value="InterPro"/>
</dbReference>
<dbReference type="GO" id="GO:0032993">
    <property type="term" value="C:protein-DNA complex"/>
    <property type="evidence" value="ECO:0007669"/>
    <property type="project" value="TreeGrafter"/>
</dbReference>
<keyword evidence="2" id="KW-0805">Transcription regulation</keyword>
<dbReference type="PRINTS" id="PR00039">
    <property type="entry name" value="HTHLYSR"/>
</dbReference>
<comment type="similarity">
    <text evidence="1">Belongs to the LysR transcriptional regulatory family.</text>
</comment>
<accession>A0A177Y3Y8</accession>
<dbReference type="InterPro" id="IPR036388">
    <property type="entry name" value="WH-like_DNA-bd_sf"/>
</dbReference>
<comment type="caution">
    <text evidence="6">The sequence shown here is derived from an EMBL/GenBank/DDBJ whole genome shotgun (WGS) entry which is preliminary data.</text>
</comment>
<evidence type="ECO:0000256" key="2">
    <source>
        <dbReference type="ARBA" id="ARBA00023015"/>
    </source>
</evidence>
<dbReference type="AlphaFoldDB" id="A0A177Y3Y8"/>
<sequence>MSIRSILTNSSLPTVKQLQCFLAVAQELNFRKAAERINMTQPPLTRQIRCLEDLLGYELFNRNTHGVHLTKSGNDLLIEAEKILCLISGLKALNARSVDKIRVGATNTLNFENISPIAEALSSLVGLESADVHNMNSSQLIHSLQKNSLDIALIGEQNTRVEEDISFHWIYREPLLLAMPSSHEAATQIQVSLEDVSELPLFWFPWSANPAFYEKCEKLFEKLPFPLKRIKEPDDTIVMLSKIAKGNAMALMPRSMCTFYNDGLCYKELSDAHSKYLNIDVYAAIKNNDRRPHIFDAIENLKSSR</sequence>
<dbReference type="SUPFAM" id="SSF53850">
    <property type="entry name" value="Periplasmic binding protein-like II"/>
    <property type="match status" value="1"/>
</dbReference>
<dbReference type="PANTHER" id="PTHR30346:SF17">
    <property type="entry name" value="LYSR FAMILY TRANSCRIPTIONAL REGULATOR"/>
    <property type="match status" value="1"/>
</dbReference>
<dbReference type="EMBL" id="LLEI02000018">
    <property type="protein sequence ID" value="OAJ95507.1"/>
    <property type="molecule type" value="Genomic_DNA"/>
</dbReference>
<organism evidence="6 7">
    <name type="scientific">Vibrio bivalvicida</name>
    <dbReference type="NCBI Taxonomy" id="1276888"/>
    <lineage>
        <taxon>Bacteria</taxon>
        <taxon>Pseudomonadati</taxon>
        <taxon>Pseudomonadota</taxon>
        <taxon>Gammaproteobacteria</taxon>
        <taxon>Vibrionales</taxon>
        <taxon>Vibrionaceae</taxon>
        <taxon>Vibrio</taxon>
        <taxon>Vibrio oreintalis group</taxon>
    </lineage>
</organism>
<dbReference type="Gene3D" id="3.40.190.10">
    <property type="entry name" value="Periplasmic binding protein-like II"/>
    <property type="match status" value="2"/>
</dbReference>
<evidence type="ECO:0000313" key="6">
    <source>
        <dbReference type="EMBL" id="OAJ95507.1"/>
    </source>
</evidence>
<dbReference type="PANTHER" id="PTHR30346">
    <property type="entry name" value="TRANSCRIPTIONAL DUAL REGULATOR HCAR-RELATED"/>
    <property type="match status" value="1"/>
</dbReference>
<dbReference type="PROSITE" id="PS50931">
    <property type="entry name" value="HTH_LYSR"/>
    <property type="match status" value="1"/>
</dbReference>
<dbReference type="GO" id="GO:0003677">
    <property type="term" value="F:DNA binding"/>
    <property type="evidence" value="ECO:0007669"/>
    <property type="project" value="UniProtKB-KW"/>
</dbReference>
<evidence type="ECO:0000313" key="7">
    <source>
        <dbReference type="Proteomes" id="UP000078406"/>
    </source>
</evidence>
<name>A0A177Y3Y8_9VIBR</name>
<dbReference type="Pfam" id="PF00126">
    <property type="entry name" value="HTH_1"/>
    <property type="match status" value="1"/>
</dbReference>
<proteinExistence type="inferred from homology"/>
<dbReference type="CDD" id="cd08414">
    <property type="entry name" value="PBP2_LTTR_aromatics_like"/>
    <property type="match status" value="1"/>
</dbReference>
<evidence type="ECO:0000256" key="3">
    <source>
        <dbReference type="ARBA" id="ARBA00023125"/>
    </source>
</evidence>
<protein>
    <submittedName>
        <fullName evidence="6">LysR family transcriptional regulator</fullName>
    </submittedName>
</protein>
<reference evidence="6 7" key="1">
    <citation type="journal article" date="2016" name="Syst. Appl. Microbiol.">
        <title>Vibrio bivalvicida sp. nov., a novel larval pathogen for bivalve molluscs reared in a hatchery.</title>
        <authorList>
            <person name="Dubert J."/>
            <person name="Romalde J.L."/>
            <person name="Prado S."/>
            <person name="Barja J.L."/>
        </authorList>
    </citation>
    <scope>NUCLEOTIDE SEQUENCE [LARGE SCALE GENOMIC DNA]</scope>
    <source>
        <strain evidence="6 7">605</strain>
    </source>
</reference>
<dbReference type="FunFam" id="1.10.10.10:FF:000001">
    <property type="entry name" value="LysR family transcriptional regulator"/>
    <property type="match status" value="1"/>
</dbReference>
<dbReference type="Proteomes" id="UP000078406">
    <property type="component" value="Unassembled WGS sequence"/>
</dbReference>